<dbReference type="PROSITE" id="PS51257">
    <property type="entry name" value="PROKAR_LIPOPROTEIN"/>
    <property type="match status" value="1"/>
</dbReference>
<dbReference type="RefSeq" id="WP_111569547.1">
    <property type="nucleotide sequence ID" value="NZ_PIPK01000007.1"/>
</dbReference>
<dbReference type="EMBL" id="PIPK01000007">
    <property type="protein sequence ID" value="RUO24173.1"/>
    <property type="molecule type" value="Genomic_DNA"/>
</dbReference>
<gene>
    <name evidence="2" type="ORF">B0I24_107104</name>
    <name evidence="3" type="ORF">CWE07_08760</name>
</gene>
<keyword evidence="5" id="KW-1185">Reference proteome</keyword>
<sequence length="205" mass="23539">MWRLRGQSMLEMLWVLPLVMFLGCATVQLLWLFLTHQMLQSATVFMVRQSSIDGARTTRQLETLYQAMRPLPGTAMHVPLIIRLQPSDSAIIQYAEPVTVEGQRYYRLTTDFNLVRMQGVRYDAREAWLRSRIIQYEVVWCQPLKVPVAAPIMAYFLSYSVDAKQQYCNVQRAGREPMKAVTSRAAAALQGPLDIPWGAVRHPDH</sequence>
<keyword evidence="1" id="KW-1133">Transmembrane helix</keyword>
<keyword evidence="1" id="KW-0812">Transmembrane</keyword>
<reference evidence="2 4" key="2">
    <citation type="submission" date="2018-06" db="EMBL/GenBank/DDBJ databases">
        <title>Genomic Encyclopedia of Type Strains, Phase III (KMG-III): the genomes of soil and plant-associated and newly described type strains.</title>
        <authorList>
            <person name="Whitman W."/>
        </authorList>
    </citation>
    <scope>NUCLEOTIDE SEQUENCE [LARGE SCALE GENOMIC DNA]</scope>
    <source>
        <strain evidence="2 4">CGMCC 1.15366</strain>
    </source>
</reference>
<dbReference type="AlphaFoldDB" id="A0A327WXL4"/>
<accession>A0A327WXL4</accession>
<organism evidence="2 4">
    <name type="scientific">Aliidiomarina maris</name>
    <dbReference type="NCBI Taxonomy" id="531312"/>
    <lineage>
        <taxon>Bacteria</taxon>
        <taxon>Pseudomonadati</taxon>
        <taxon>Pseudomonadota</taxon>
        <taxon>Gammaproteobacteria</taxon>
        <taxon>Alteromonadales</taxon>
        <taxon>Idiomarinaceae</taxon>
        <taxon>Aliidiomarina</taxon>
    </lineage>
</organism>
<keyword evidence="1" id="KW-0472">Membrane</keyword>
<evidence type="ECO:0000313" key="4">
    <source>
        <dbReference type="Proteomes" id="UP000249203"/>
    </source>
</evidence>
<dbReference type="Proteomes" id="UP000287865">
    <property type="component" value="Unassembled WGS sequence"/>
</dbReference>
<evidence type="ECO:0000256" key="1">
    <source>
        <dbReference type="SAM" id="Phobius"/>
    </source>
</evidence>
<name>A0A327WXL4_9GAMM</name>
<feature type="transmembrane region" description="Helical" evidence="1">
    <location>
        <begin position="12"/>
        <end position="34"/>
    </location>
</feature>
<reference evidence="3 5" key="1">
    <citation type="journal article" date="2018" name="Front. Microbiol.">
        <title>Genome-Based Analysis Reveals the Taxonomy and Diversity of the Family Idiomarinaceae.</title>
        <authorList>
            <person name="Liu Y."/>
            <person name="Lai Q."/>
            <person name="Shao Z."/>
        </authorList>
    </citation>
    <scope>NUCLEOTIDE SEQUENCE [LARGE SCALE GENOMIC DNA]</scope>
    <source>
        <strain evidence="3 5">CF12-14</strain>
    </source>
</reference>
<dbReference type="OrthoDB" id="6237896at2"/>
<dbReference type="EMBL" id="QLMD01000007">
    <property type="protein sequence ID" value="RAJ96889.1"/>
    <property type="molecule type" value="Genomic_DNA"/>
</dbReference>
<evidence type="ECO:0008006" key="6">
    <source>
        <dbReference type="Google" id="ProtNLM"/>
    </source>
</evidence>
<evidence type="ECO:0000313" key="3">
    <source>
        <dbReference type="EMBL" id="RUO24173.1"/>
    </source>
</evidence>
<dbReference type="Proteomes" id="UP000249203">
    <property type="component" value="Unassembled WGS sequence"/>
</dbReference>
<comment type="caution">
    <text evidence="2">The sequence shown here is derived from an EMBL/GenBank/DDBJ whole genome shotgun (WGS) entry which is preliminary data.</text>
</comment>
<evidence type="ECO:0000313" key="5">
    <source>
        <dbReference type="Proteomes" id="UP000287865"/>
    </source>
</evidence>
<evidence type="ECO:0000313" key="2">
    <source>
        <dbReference type="EMBL" id="RAJ96889.1"/>
    </source>
</evidence>
<proteinExistence type="predicted"/>
<protein>
    <recommendedName>
        <fullName evidence="6">TadE-like protein</fullName>
    </recommendedName>
</protein>